<dbReference type="Proteomes" id="UP000273194">
    <property type="component" value="Chromosome"/>
</dbReference>
<evidence type="ECO:0000313" key="6">
    <source>
        <dbReference type="EMBL" id="AZF69661.1"/>
    </source>
</evidence>
<dbReference type="EMBL" id="CP033238">
    <property type="protein sequence ID" value="AZF74901.1"/>
    <property type="molecule type" value="Genomic_DNA"/>
</dbReference>
<dbReference type="Proteomes" id="UP000033085">
    <property type="component" value="Chromosome"/>
</dbReference>
<dbReference type="Proteomes" id="UP000267993">
    <property type="component" value="Chromosome"/>
</dbReference>
<evidence type="ECO:0000313" key="18">
    <source>
        <dbReference type="Proteomes" id="UP000267993"/>
    </source>
</evidence>
<dbReference type="EMBL" id="CP033239">
    <property type="protein sequence ID" value="AZF77509.1"/>
    <property type="molecule type" value="Genomic_DNA"/>
</dbReference>
<dbReference type="EMBL" id="LT549890">
    <property type="protein sequence ID" value="SAI85958.1"/>
    <property type="molecule type" value="Genomic_DNA"/>
</dbReference>
<dbReference type="Proteomes" id="UP000282269">
    <property type="component" value="Chromosome"/>
</dbReference>
<evidence type="ECO:0000313" key="11">
    <source>
        <dbReference type="EMBL" id="AZF82723.1"/>
    </source>
</evidence>
<dbReference type="EMBL" id="CP033237">
    <property type="protein sequence ID" value="AZF72281.1"/>
    <property type="molecule type" value="Genomic_DNA"/>
</dbReference>
<protein>
    <submittedName>
        <fullName evidence="4">Uncharacterized protein</fullName>
    </submittedName>
</protein>
<evidence type="ECO:0000313" key="2">
    <source>
        <dbReference type="EMBL" id="AKA72531.1"/>
    </source>
</evidence>
<evidence type="ECO:0000313" key="9">
    <source>
        <dbReference type="EMBL" id="AZF77509.1"/>
    </source>
</evidence>
<dbReference type="KEGG" id="ssoa:SULA_0078"/>
<dbReference type="Proteomes" id="UP000275843">
    <property type="component" value="Chromosome"/>
</dbReference>
<dbReference type="EMBL" id="CP033241">
    <property type="protein sequence ID" value="AZF82723.1"/>
    <property type="molecule type" value="Genomic_DNA"/>
</dbReference>
<reference evidence="4" key="5">
    <citation type="submission" date="2018-10" db="EMBL/GenBank/DDBJ databases">
        <authorList>
            <person name="McCarthy S."/>
            <person name="Gradnigo J."/>
            <person name="Johnson T."/>
            <person name="Payne S."/>
            <person name="Lipzen A."/>
            <person name="Schackwitz W."/>
            <person name="Martin J."/>
            <person name="Moriyama E."/>
            <person name="Blum P."/>
        </authorList>
    </citation>
    <scope>NUCLEOTIDE SEQUENCE</scope>
    <source>
        <strain evidence="2">SARC-B</strain>
        <strain evidence="3">SARC-C</strain>
        <strain evidence="4">SULA</strain>
    </source>
</reference>
<evidence type="ECO:0000313" key="13">
    <source>
        <dbReference type="EMBL" id="SAI85958.1"/>
    </source>
</evidence>
<dbReference type="EMBL" id="CP050869">
    <property type="protein sequence ID" value="QPG49547.1"/>
    <property type="molecule type" value="Genomic_DNA"/>
</dbReference>
<evidence type="ECO:0000313" key="23">
    <source>
        <dbReference type="Proteomes" id="UP000278715"/>
    </source>
</evidence>
<dbReference type="Proteomes" id="UP000269431">
    <property type="component" value="Chromosome"/>
</dbReference>
<dbReference type="EMBL" id="CP011057">
    <property type="protein sequence ID" value="AKA77923.1"/>
    <property type="molecule type" value="Genomic_DNA"/>
</dbReference>
<feature type="transmembrane region" description="Helical" evidence="1">
    <location>
        <begin position="69"/>
        <end position="92"/>
    </location>
</feature>
<dbReference type="Proteomes" id="UP000076770">
    <property type="component" value="Chromosome i"/>
</dbReference>
<evidence type="ECO:0000313" key="15">
    <source>
        <dbReference type="Proteomes" id="UP000033085"/>
    </source>
</evidence>
<dbReference type="GeneID" id="24780346"/>
<evidence type="ECO:0000313" key="19">
    <source>
        <dbReference type="Proteomes" id="UP000269431"/>
    </source>
</evidence>
<dbReference type="KEGG" id="ssof:SULC_0078"/>
<dbReference type="EMBL" id="CP011056">
    <property type="protein sequence ID" value="AKA75230.1"/>
    <property type="molecule type" value="Genomic_DNA"/>
</dbReference>
<keyword evidence="1" id="KW-1133">Transmembrane helix</keyword>
<evidence type="ECO:0000313" key="12">
    <source>
        <dbReference type="EMBL" id="QPG49547.1"/>
    </source>
</evidence>
<dbReference type="Proteomes" id="UP000273443">
    <property type="component" value="Chromosome"/>
</dbReference>
<organism evidence="4 16">
    <name type="scientific">Saccharolobus solfataricus</name>
    <name type="common">Sulfolobus solfataricus</name>
    <dbReference type="NCBI Taxonomy" id="2287"/>
    <lineage>
        <taxon>Archaea</taxon>
        <taxon>Thermoproteota</taxon>
        <taxon>Thermoprotei</taxon>
        <taxon>Sulfolobales</taxon>
        <taxon>Sulfolobaceae</taxon>
        <taxon>Saccharolobus</taxon>
    </lineage>
</organism>
<reference evidence="12 25" key="6">
    <citation type="journal article" date="2020" name="Nat. Commun.">
        <title>The structures of two archaeal type IV pili illuminate evolutionary relationships.</title>
        <authorList>
            <person name="Wang F."/>
            <person name="Baquero D.P."/>
            <person name="Su Z."/>
            <person name="Beltran L.C."/>
            <person name="Prangishvili D."/>
            <person name="Krupovic M."/>
            <person name="Egelman E.H."/>
        </authorList>
    </citation>
    <scope>NUCLEOTIDE SEQUENCE [LARGE SCALE GENOMIC DNA]</scope>
    <source>
        <strain evidence="12 25">POZ149</strain>
    </source>
</reference>
<evidence type="ECO:0000313" key="10">
    <source>
        <dbReference type="EMBL" id="AZF80115.1"/>
    </source>
</evidence>
<evidence type="ECO:0000313" key="20">
    <source>
        <dbReference type="Proteomes" id="UP000273194"/>
    </source>
</evidence>
<feature type="transmembrane region" description="Helical" evidence="1">
    <location>
        <begin position="39"/>
        <end position="63"/>
    </location>
</feature>
<evidence type="ECO:0000313" key="24">
    <source>
        <dbReference type="Proteomes" id="UP000282269"/>
    </source>
</evidence>
<dbReference type="Proteomes" id="UP000033106">
    <property type="component" value="Chromosome"/>
</dbReference>
<accession>A0A0E3JZM1</accession>
<proteinExistence type="predicted"/>
<reference evidence="17" key="2">
    <citation type="submission" date="2016-04" db="EMBL/GenBank/DDBJ databases">
        <authorList>
            <person name="Shah S.A."/>
            <person name="Garrett R.A."/>
        </authorList>
    </citation>
    <scope>NUCLEOTIDE SEQUENCE [LARGE SCALE GENOMIC DNA]</scope>
    <source>
        <strain evidence="17">ATCC 35091 / DSM 1616 / JCM 8930 / NBRC 15331 / P1</strain>
    </source>
</reference>
<evidence type="ECO:0000313" key="16">
    <source>
        <dbReference type="Proteomes" id="UP000033106"/>
    </source>
</evidence>
<dbReference type="EMBL" id="CP033235">
    <property type="protein sequence ID" value="AZF67041.1"/>
    <property type="molecule type" value="Genomic_DNA"/>
</dbReference>
<evidence type="ECO:0000313" key="4">
    <source>
        <dbReference type="EMBL" id="AKA77923.1"/>
    </source>
</evidence>
<evidence type="ECO:0000313" key="3">
    <source>
        <dbReference type="EMBL" id="AKA75230.1"/>
    </source>
</evidence>
<gene>
    <name evidence="12" type="ORF">HFC64_06720</name>
    <name evidence="13" type="ORF">SSOP1_2404</name>
    <name evidence="4" type="ORF">SULA_0078</name>
    <name evidence="2" type="ORF">SULB_0079</name>
    <name evidence="3" type="ORF">SULC_0078</name>
    <name evidence="5" type="ORF">SULG_00395</name>
    <name evidence="6" type="ORF">SULH_00395</name>
    <name evidence="7" type="ORF">SULI_00395</name>
    <name evidence="8" type="ORF">SULM_00395</name>
    <name evidence="9" type="ORF">SULN_00395</name>
    <name evidence="10" type="ORF">SULO_00395</name>
    <name evidence="11" type="ORF">SULZ_00395</name>
</gene>
<evidence type="ECO:0000313" key="7">
    <source>
        <dbReference type="EMBL" id="AZF72281.1"/>
    </source>
</evidence>
<sequence length="95" mass="11168">MFKMWYLHISIAIIALILSSLVVLEFVRMRKEFRGKLTTVLVLLGSFLIAQFGSFLLDFIMWSNDKNPLYIYPSLLTISLSFITILLFYYYVTKI</sequence>
<keyword evidence="1" id="KW-0812">Transmembrane</keyword>
<keyword evidence="1" id="KW-0472">Membrane</keyword>
<dbReference type="Proteomes" id="UP000033057">
    <property type="component" value="Chromosome"/>
</dbReference>
<reference evidence="14 15" key="1">
    <citation type="journal article" date="2015" name="Genome Announc.">
        <title>Complete Genome Sequence of Sulfolobus solfataricus Strain 98/2 and Evolved Derivatives.</title>
        <authorList>
            <person name="McCarthy S."/>
            <person name="Gradnigo J."/>
            <person name="Johnson T."/>
            <person name="Payne S."/>
            <person name="Lipzen A."/>
            <person name="Martin J."/>
            <person name="Schackwitz W."/>
            <person name="Moriyama E."/>
            <person name="Blum P."/>
        </authorList>
    </citation>
    <scope>NUCLEOTIDE SEQUENCE [LARGE SCALE GENOMIC DNA]</scope>
    <source>
        <strain evidence="14">98/2 SULC</strain>
        <strain evidence="2">SARC-B</strain>
        <strain evidence="3">SARC-C</strain>
        <strain evidence="4 16">SULA</strain>
        <strain evidence="15">SULB</strain>
    </source>
</reference>
<reference evidence="18 19" key="4">
    <citation type="journal article" date="2018" name="Proc. Natl. Acad. Sci. U.S.A.">
        <title>Nonmutational mechanism of inheritance in the Archaeon Sulfolobus solfataricus.</title>
        <authorList>
            <person name="Payne S."/>
            <person name="McCarthy S."/>
            <person name="Johnson T."/>
            <person name="North E."/>
            <person name="Blum P."/>
        </authorList>
    </citation>
    <scope>NUCLEOTIDE SEQUENCE [LARGE SCALE GENOMIC DNA]</scope>
    <source>
        <strain evidence="6 18">SARC-H</strain>
        <strain evidence="7 22">SARC-I</strain>
        <strain evidence="9 23">SARC-N</strain>
        <strain evidence="10 24">SARC-O</strain>
        <strain evidence="11 19">SUL120</strain>
        <strain evidence="5 20">SULG</strain>
        <strain evidence="8 21">SULM</strain>
    </source>
</reference>
<reference evidence="13" key="3">
    <citation type="submission" date="2016-04" db="EMBL/GenBank/DDBJ databases">
        <authorList>
            <person name="Evans L.H."/>
            <person name="Alamgir A."/>
            <person name="Owens N."/>
            <person name="Weber N.D."/>
            <person name="Virtaneva K."/>
            <person name="Barbian K."/>
            <person name="Babar A."/>
            <person name="Rosenke K."/>
        </authorList>
    </citation>
    <scope>NUCLEOTIDE SEQUENCE</scope>
    <source>
        <strain evidence="13">P1</strain>
    </source>
</reference>
<dbReference type="RefSeq" id="WP_009991521.1">
    <property type="nucleotide sequence ID" value="NZ_CP011055.2"/>
</dbReference>
<evidence type="ECO:0000313" key="22">
    <source>
        <dbReference type="Proteomes" id="UP000275843"/>
    </source>
</evidence>
<dbReference type="Proteomes" id="UP000594632">
    <property type="component" value="Chromosome"/>
</dbReference>
<dbReference type="AlphaFoldDB" id="A0A0E3JZM1"/>
<dbReference type="GeneID" id="44127997"/>
<dbReference type="KEGG" id="ssol:SULB_0079"/>
<dbReference type="EMBL" id="CP011055">
    <property type="protein sequence ID" value="AKA72531.1"/>
    <property type="molecule type" value="Genomic_DNA"/>
</dbReference>
<evidence type="ECO:0000313" key="14">
    <source>
        <dbReference type="Proteomes" id="UP000033057"/>
    </source>
</evidence>
<evidence type="ECO:0000313" key="25">
    <source>
        <dbReference type="Proteomes" id="UP000594632"/>
    </source>
</evidence>
<evidence type="ECO:0000256" key="1">
    <source>
        <dbReference type="SAM" id="Phobius"/>
    </source>
</evidence>
<evidence type="ECO:0000313" key="21">
    <source>
        <dbReference type="Proteomes" id="UP000273443"/>
    </source>
</evidence>
<dbReference type="PATRIC" id="fig|2287.6.peg.81"/>
<name>A0A0E3JZM1_SACSO</name>
<dbReference type="EMBL" id="CP033240">
    <property type="protein sequence ID" value="AZF80115.1"/>
    <property type="molecule type" value="Genomic_DNA"/>
</dbReference>
<feature type="transmembrane region" description="Helical" evidence="1">
    <location>
        <begin position="6"/>
        <end position="27"/>
    </location>
</feature>
<evidence type="ECO:0000313" key="8">
    <source>
        <dbReference type="EMBL" id="AZF74901.1"/>
    </source>
</evidence>
<dbReference type="EMBL" id="CP033236">
    <property type="protein sequence ID" value="AZF69661.1"/>
    <property type="molecule type" value="Genomic_DNA"/>
</dbReference>
<dbReference type="OrthoDB" id="44221at2157"/>
<evidence type="ECO:0000313" key="17">
    <source>
        <dbReference type="Proteomes" id="UP000076770"/>
    </source>
</evidence>
<evidence type="ECO:0000313" key="5">
    <source>
        <dbReference type="EMBL" id="AZF67041.1"/>
    </source>
</evidence>
<dbReference type="Proteomes" id="UP000278715">
    <property type="component" value="Chromosome"/>
</dbReference>